<dbReference type="AlphaFoldDB" id="A0A8H9HBQ7"/>
<dbReference type="Proteomes" id="UP000480804">
    <property type="component" value="Unassembled WGS sequence"/>
</dbReference>
<dbReference type="Proteomes" id="UP000660975">
    <property type="component" value="Unassembled WGS sequence"/>
</dbReference>
<gene>
    <name evidence="3" type="ORF">GCM10010227_01010</name>
    <name evidence="2" type="ORF">Sgou_43170</name>
</gene>
<evidence type="ECO:0000256" key="1">
    <source>
        <dbReference type="SAM" id="MobiDB-lite"/>
    </source>
</evidence>
<organism evidence="3 5">
    <name type="scientific">Streptomyces gougerotii</name>
    <dbReference type="NCBI Taxonomy" id="53448"/>
    <lineage>
        <taxon>Bacteria</taxon>
        <taxon>Bacillati</taxon>
        <taxon>Actinomycetota</taxon>
        <taxon>Actinomycetes</taxon>
        <taxon>Kitasatosporales</taxon>
        <taxon>Streptomycetaceae</taxon>
        <taxon>Streptomyces</taxon>
        <taxon>Streptomyces diastaticus group</taxon>
    </lineage>
</organism>
<reference evidence="2 4" key="2">
    <citation type="submission" date="2020-02" db="EMBL/GenBank/DDBJ databases">
        <title>Whole genome shotgun sequence of Streptomyces gougerotii NBRC 13043.</title>
        <authorList>
            <person name="Ichikawa N."/>
            <person name="Komaki H."/>
            <person name="Tamura T."/>
        </authorList>
    </citation>
    <scope>NUCLEOTIDE SEQUENCE [LARGE SCALE GENOMIC DNA]</scope>
    <source>
        <strain evidence="2 4">NBRC 13043</strain>
    </source>
</reference>
<name>A0A8H9HBQ7_9ACTN</name>
<evidence type="ECO:0000313" key="2">
    <source>
        <dbReference type="EMBL" id="GFH79647.1"/>
    </source>
</evidence>
<dbReference type="EMBL" id="BLLO01000020">
    <property type="protein sequence ID" value="GFH79647.1"/>
    <property type="molecule type" value="Genomic_DNA"/>
</dbReference>
<evidence type="ECO:0000313" key="4">
    <source>
        <dbReference type="Proteomes" id="UP000480804"/>
    </source>
</evidence>
<proteinExistence type="predicted"/>
<protein>
    <submittedName>
        <fullName evidence="3">Uncharacterized protein</fullName>
    </submittedName>
</protein>
<evidence type="ECO:0000313" key="5">
    <source>
        <dbReference type="Proteomes" id="UP000660975"/>
    </source>
</evidence>
<sequence length="147" mass="15969">MRCPRGWTRRRTRGRSPTVRHQRDHFAETPALVIPCYRWPALKPEAAGPKESATALGAAASLRPARRQKRILSLTEASSVCPGAQNLLLAARGLGLAADTTSWRLMLERARGEGGAGDPEGREDLRGDPGGVARGRFGPVRRRPWGA</sequence>
<feature type="region of interest" description="Disordered" evidence="1">
    <location>
        <begin position="1"/>
        <end position="22"/>
    </location>
</feature>
<accession>A0A8H9HBQ7</accession>
<feature type="compositionally biased region" description="Basic residues" evidence="1">
    <location>
        <begin position="7"/>
        <end position="22"/>
    </location>
</feature>
<reference evidence="3" key="3">
    <citation type="submission" date="2020-09" db="EMBL/GenBank/DDBJ databases">
        <authorList>
            <person name="Sun Q."/>
            <person name="Ohkuma M."/>
        </authorList>
    </citation>
    <scope>NUCLEOTIDE SEQUENCE</scope>
    <source>
        <strain evidence="3">JCM 4136</strain>
    </source>
</reference>
<feature type="region of interest" description="Disordered" evidence="1">
    <location>
        <begin position="110"/>
        <end position="147"/>
    </location>
</feature>
<evidence type="ECO:0000313" key="3">
    <source>
        <dbReference type="EMBL" id="GGU52191.1"/>
    </source>
</evidence>
<comment type="caution">
    <text evidence="3">The sequence shown here is derived from an EMBL/GenBank/DDBJ whole genome shotgun (WGS) entry which is preliminary data.</text>
</comment>
<keyword evidence="4" id="KW-1185">Reference proteome</keyword>
<dbReference type="EMBL" id="BMSC01000001">
    <property type="protein sequence ID" value="GGU52191.1"/>
    <property type="molecule type" value="Genomic_DNA"/>
</dbReference>
<reference evidence="3" key="1">
    <citation type="journal article" date="2014" name="Int. J. Syst. Evol. Microbiol.">
        <title>Complete genome sequence of Corynebacterium casei LMG S-19264T (=DSM 44701T), isolated from a smear-ripened cheese.</title>
        <authorList>
            <consortium name="US DOE Joint Genome Institute (JGI-PGF)"/>
            <person name="Walter F."/>
            <person name="Albersmeier A."/>
            <person name="Kalinowski J."/>
            <person name="Ruckert C."/>
        </authorList>
    </citation>
    <scope>NUCLEOTIDE SEQUENCE</scope>
    <source>
        <strain evidence="3">JCM 4136</strain>
    </source>
</reference>